<name>A0ACA9NH62_9GLOM</name>
<organism evidence="1 2">
    <name type="scientific">Dentiscutata heterogama</name>
    <dbReference type="NCBI Taxonomy" id="1316150"/>
    <lineage>
        <taxon>Eukaryota</taxon>
        <taxon>Fungi</taxon>
        <taxon>Fungi incertae sedis</taxon>
        <taxon>Mucoromycota</taxon>
        <taxon>Glomeromycotina</taxon>
        <taxon>Glomeromycetes</taxon>
        <taxon>Diversisporales</taxon>
        <taxon>Gigasporaceae</taxon>
        <taxon>Dentiscutata</taxon>
    </lineage>
</organism>
<dbReference type="Proteomes" id="UP000789702">
    <property type="component" value="Unassembled WGS sequence"/>
</dbReference>
<keyword evidence="2" id="KW-1185">Reference proteome</keyword>
<evidence type="ECO:0000313" key="1">
    <source>
        <dbReference type="EMBL" id="CAG8657313.1"/>
    </source>
</evidence>
<protein>
    <submittedName>
        <fullName evidence="1">6014_t:CDS:1</fullName>
    </submittedName>
</protein>
<gene>
    <name evidence="1" type="ORF">DHETER_LOCUS9587</name>
</gene>
<reference evidence="1" key="1">
    <citation type="submission" date="2021-06" db="EMBL/GenBank/DDBJ databases">
        <authorList>
            <person name="Kallberg Y."/>
            <person name="Tangrot J."/>
            <person name="Rosling A."/>
        </authorList>
    </citation>
    <scope>NUCLEOTIDE SEQUENCE</scope>
    <source>
        <strain evidence="1">IL203A</strain>
    </source>
</reference>
<feature type="non-terminal residue" evidence="1">
    <location>
        <position position="139"/>
    </location>
</feature>
<comment type="caution">
    <text evidence="1">The sequence shown here is derived from an EMBL/GenBank/DDBJ whole genome shotgun (WGS) entry which is preliminary data.</text>
</comment>
<evidence type="ECO:0000313" key="2">
    <source>
        <dbReference type="Proteomes" id="UP000789702"/>
    </source>
</evidence>
<sequence length="139" mass="15985">MNPSEDLIKNSFNEEHIEFYEYSCFKDVKLIGEGGYGKVYSATLKNNDITVAIKSFKNNVAIREVVKELKLHSRVDMHSNIIRLHGVTKNEDKTSPNSIHYMLVLEYADSGTLRSYLKNNFKHLSWNDKINFALQIVSA</sequence>
<proteinExistence type="predicted"/>
<accession>A0ACA9NH62</accession>
<dbReference type="EMBL" id="CAJVPU010017062">
    <property type="protein sequence ID" value="CAG8657313.1"/>
    <property type="molecule type" value="Genomic_DNA"/>
</dbReference>